<feature type="signal peptide" evidence="1">
    <location>
        <begin position="1"/>
        <end position="29"/>
    </location>
</feature>
<evidence type="ECO:0000313" key="3">
    <source>
        <dbReference type="Proteomes" id="UP000583800"/>
    </source>
</evidence>
<protein>
    <submittedName>
        <fullName evidence="2">Uncharacterized protein</fullName>
    </submittedName>
</protein>
<dbReference type="RefSeq" id="WP_185084046.1">
    <property type="nucleotide sequence ID" value="NZ_JACHJB010000001.1"/>
</dbReference>
<dbReference type="AlphaFoldDB" id="A0A7X0EW67"/>
<keyword evidence="1" id="KW-0732">Signal</keyword>
<comment type="caution">
    <text evidence="2">The sequence shown here is derived from an EMBL/GenBank/DDBJ whole genome shotgun (WGS) entry which is preliminary data.</text>
</comment>
<feature type="chain" id="PRO_5030752828" evidence="1">
    <location>
        <begin position="30"/>
        <end position="85"/>
    </location>
</feature>
<dbReference type="Proteomes" id="UP000583800">
    <property type="component" value="Unassembled WGS sequence"/>
</dbReference>
<evidence type="ECO:0000313" key="2">
    <source>
        <dbReference type="EMBL" id="MBB6346218.1"/>
    </source>
</evidence>
<evidence type="ECO:0000256" key="1">
    <source>
        <dbReference type="SAM" id="SignalP"/>
    </source>
</evidence>
<proteinExistence type="predicted"/>
<reference evidence="2 3" key="1">
    <citation type="submission" date="2020-08" db="EMBL/GenBank/DDBJ databases">
        <title>Sequencing the genomes of 1000 actinobacteria strains.</title>
        <authorList>
            <person name="Klenk H.-P."/>
        </authorList>
    </citation>
    <scope>NUCLEOTIDE SEQUENCE [LARGE SCALE GENOMIC DNA]</scope>
    <source>
        <strain evidence="2 3">DSM 45913</strain>
    </source>
</reference>
<accession>A0A7X0EW67</accession>
<keyword evidence="3" id="KW-1185">Reference proteome</keyword>
<dbReference type="EMBL" id="JACHJB010000001">
    <property type="protein sequence ID" value="MBB6346218.1"/>
    <property type="molecule type" value="Genomic_DNA"/>
</dbReference>
<organism evidence="2 3">
    <name type="scientific">Nonomuraea muscovyensis</name>
    <dbReference type="NCBI Taxonomy" id="1124761"/>
    <lineage>
        <taxon>Bacteria</taxon>
        <taxon>Bacillati</taxon>
        <taxon>Actinomycetota</taxon>
        <taxon>Actinomycetes</taxon>
        <taxon>Streptosporangiales</taxon>
        <taxon>Streptosporangiaceae</taxon>
        <taxon>Nonomuraea</taxon>
    </lineage>
</organism>
<sequence length="85" mass="9887">MLKRLLITAAVAGSTLLVTGPITSQTANAASAYVPAGEQGLTVQTEVARKCKWRKRNGRWCYYCRYHGEWRREWCRHRGWDWDED</sequence>
<gene>
    <name evidence="2" type="ORF">FHU36_002727</name>
</gene>
<name>A0A7X0EW67_9ACTN</name>